<dbReference type="Gene3D" id="3.40.50.300">
    <property type="entry name" value="P-loop containing nucleotide triphosphate hydrolases"/>
    <property type="match status" value="1"/>
</dbReference>
<keyword evidence="2" id="KW-0255">Endonuclease</keyword>
<organism evidence="2 3">
    <name type="scientific">Novosphingobium pentaromativorans</name>
    <dbReference type="NCBI Taxonomy" id="205844"/>
    <lineage>
        <taxon>Bacteria</taxon>
        <taxon>Pseudomonadati</taxon>
        <taxon>Pseudomonadota</taxon>
        <taxon>Alphaproteobacteria</taxon>
        <taxon>Sphingomonadales</taxon>
        <taxon>Sphingomonadaceae</taxon>
        <taxon>Novosphingobium</taxon>
    </lineage>
</organism>
<protein>
    <submittedName>
        <fullName evidence="2">ATP-dependent endonuclease</fullName>
    </submittedName>
</protein>
<dbReference type="PANTHER" id="PTHR43581">
    <property type="entry name" value="ATP/GTP PHOSPHATASE"/>
    <property type="match status" value="1"/>
</dbReference>
<dbReference type="PANTHER" id="PTHR43581:SF4">
    <property type="entry name" value="ATP_GTP PHOSPHATASE"/>
    <property type="match status" value="1"/>
</dbReference>
<dbReference type="InterPro" id="IPR027417">
    <property type="entry name" value="P-loop_NTPase"/>
</dbReference>
<evidence type="ECO:0000259" key="1">
    <source>
        <dbReference type="Pfam" id="PF13304"/>
    </source>
</evidence>
<dbReference type="GO" id="GO:0004519">
    <property type="term" value="F:endonuclease activity"/>
    <property type="evidence" value="ECO:0007669"/>
    <property type="project" value="UniProtKB-KW"/>
</dbReference>
<dbReference type="InterPro" id="IPR051396">
    <property type="entry name" value="Bact_Antivir_Def_Nuclease"/>
</dbReference>
<keyword evidence="2" id="KW-0540">Nuclease</keyword>
<accession>A0A2W5N9W5</accession>
<dbReference type="Proteomes" id="UP000249082">
    <property type="component" value="Unassembled WGS sequence"/>
</dbReference>
<gene>
    <name evidence="2" type="ORF">DI555_22990</name>
</gene>
<comment type="caution">
    <text evidence="2">The sequence shown here is derived from an EMBL/GenBank/DDBJ whole genome shotgun (WGS) entry which is preliminary data.</text>
</comment>
<feature type="domain" description="ATPase AAA-type core" evidence="1">
    <location>
        <begin position="26"/>
        <end position="322"/>
    </location>
</feature>
<dbReference type="GO" id="GO:0005524">
    <property type="term" value="F:ATP binding"/>
    <property type="evidence" value="ECO:0007669"/>
    <property type="project" value="InterPro"/>
</dbReference>
<evidence type="ECO:0000313" key="2">
    <source>
        <dbReference type="EMBL" id="PZQ50282.1"/>
    </source>
</evidence>
<reference evidence="2 3" key="1">
    <citation type="submission" date="2017-08" db="EMBL/GenBank/DDBJ databases">
        <title>Infants hospitalized years apart are colonized by the same room-sourced microbial strains.</title>
        <authorList>
            <person name="Brooks B."/>
            <person name="Olm M.R."/>
            <person name="Firek B.A."/>
            <person name="Baker R."/>
            <person name="Thomas B.C."/>
            <person name="Morowitz M.J."/>
            <person name="Banfield J.F."/>
        </authorList>
    </citation>
    <scope>NUCLEOTIDE SEQUENCE [LARGE SCALE GENOMIC DNA]</scope>
    <source>
        <strain evidence="2">S2_005_002_R2_33</strain>
    </source>
</reference>
<dbReference type="EMBL" id="QFPX01000040">
    <property type="protein sequence ID" value="PZQ50282.1"/>
    <property type="molecule type" value="Genomic_DNA"/>
</dbReference>
<evidence type="ECO:0000313" key="3">
    <source>
        <dbReference type="Proteomes" id="UP000249082"/>
    </source>
</evidence>
<dbReference type="AlphaFoldDB" id="A0A2W5N9W5"/>
<sequence>MPLIRQLKIRRFRGIGRLEWAPGSGINGLIGPGDSGKSTVLDAIDMVLSARRSATFTDADFHGLDTTQEIQIEATIGDLPTSLLELDRYGMFHRGWDSDFGVSDEPEAGGEIVISVRLTVGADLDPKWTLYSERAEAEEALRDLPFAERVRLAPTRLGAFAGHHLAWGPRSVLNRIAGVRPAAGAALADAARQARAAFGDAAAAEVADTIDMVRDVAGQVGVVGAEEAEALLDAHGVSFGAGSIALHDGNGVPLRNLGLGSSRLLVAGLQALAGNTSPITLVDELEHGLEPFRIIRLLHQLGAKDAEPPRQVFVTTHSPVVVRELSAQQLWRAKREPAAPNLSLIKLGRNPADQGTLRTCADAFLAPSVLVCEGATEVGLIRGLDLYWTDQGERPMGSCGVAIADGTGSNMLQRALAFAQAGYRTALWHDSDKELDVGELLALHAAGVTRFFWDEPYTTEMQIFASIADDAVGPLVDLARDWNGEESVNAQIHARDADIDLAFDDPFGFTAQERAVLGAAATKGKWYKTVSYAETLGREVIGPHLAASGGRLTQTIGELLAWIMGAAGENEADDHGDVEI</sequence>
<dbReference type="SUPFAM" id="SSF52540">
    <property type="entry name" value="P-loop containing nucleoside triphosphate hydrolases"/>
    <property type="match status" value="1"/>
</dbReference>
<dbReference type="InterPro" id="IPR003959">
    <property type="entry name" value="ATPase_AAA_core"/>
</dbReference>
<keyword evidence="2" id="KW-0378">Hydrolase</keyword>
<proteinExistence type="predicted"/>
<name>A0A2W5N9W5_9SPHN</name>
<dbReference type="Pfam" id="PF13304">
    <property type="entry name" value="AAA_21"/>
    <property type="match status" value="1"/>
</dbReference>
<dbReference type="GO" id="GO:0016887">
    <property type="term" value="F:ATP hydrolysis activity"/>
    <property type="evidence" value="ECO:0007669"/>
    <property type="project" value="InterPro"/>
</dbReference>